<dbReference type="PANTHER" id="PTHR33545">
    <property type="entry name" value="UPF0750 MEMBRANE PROTEIN YITT-RELATED"/>
    <property type="match status" value="1"/>
</dbReference>
<comment type="caution">
    <text evidence="8">The sequence shown here is derived from an EMBL/GenBank/DDBJ whole genome shotgun (WGS) entry which is preliminary data.</text>
</comment>
<evidence type="ECO:0000313" key="8">
    <source>
        <dbReference type="EMBL" id="MBK0331520.1"/>
    </source>
</evidence>
<name>A0ABS1BA35_9MICO</name>
<dbReference type="Pfam" id="PF02588">
    <property type="entry name" value="YitT_membrane"/>
    <property type="match status" value="1"/>
</dbReference>
<gene>
    <name evidence="8" type="ORF">I8D64_08900</name>
</gene>
<proteinExistence type="predicted"/>
<accession>A0ABS1BA35</accession>
<dbReference type="Proteomes" id="UP000612352">
    <property type="component" value="Unassembled WGS sequence"/>
</dbReference>
<feature type="transmembrane region" description="Helical" evidence="7">
    <location>
        <begin position="183"/>
        <end position="204"/>
    </location>
</feature>
<feature type="transmembrane region" description="Helical" evidence="7">
    <location>
        <begin position="143"/>
        <end position="162"/>
    </location>
</feature>
<keyword evidence="2" id="KW-1003">Cell membrane</keyword>
<dbReference type="RefSeq" id="WP_200502153.1">
    <property type="nucleotide sequence ID" value="NZ_JAEDAJ010000004.1"/>
</dbReference>
<feature type="transmembrane region" description="Helical" evidence="7">
    <location>
        <begin position="114"/>
        <end position="131"/>
    </location>
</feature>
<evidence type="ECO:0000256" key="1">
    <source>
        <dbReference type="ARBA" id="ARBA00004651"/>
    </source>
</evidence>
<dbReference type="InterPro" id="IPR051461">
    <property type="entry name" value="UPF0750_membrane"/>
</dbReference>
<evidence type="ECO:0000256" key="3">
    <source>
        <dbReference type="ARBA" id="ARBA00022692"/>
    </source>
</evidence>
<dbReference type="InterPro" id="IPR003740">
    <property type="entry name" value="YitT"/>
</dbReference>
<feature type="transmembrane region" description="Helical" evidence="7">
    <location>
        <begin position="86"/>
        <end position="107"/>
    </location>
</feature>
<keyword evidence="3 7" id="KW-0812">Transmembrane</keyword>
<comment type="subcellular location">
    <subcellularLocation>
        <location evidence="1">Cell membrane</location>
        <topology evidence="1">Multi-pass membrane protein</topology>
    </subcellularLocation>
</comment>
<sequence>MPRPTDAPPITAAHTGAESRAKSARGEDPSSSSPPPIDAVIPHRPTEDVLGVVTGTFLASLGLYLLQSAGAVTGGTAGLALLLTHALSTPFAVLFLLVNLPFFVLALWKKRWAFTLKTLVCVGLISLFSLIHPRYLPVHDVPLPYAVIGGNLLVGVGLLIIFRHGASLGGFNILALILQERAGLRAGYVQMAMDVTVILLSLLVLDVPRVLLSAVGGMILNVVLALNHRPERYRA</sequence>
<protein>
    <submittedName>
        <fullName evidence="8">YitT family protein</fullName>
    </submittedName>
</protein>
<evidence type="ECO:0000256" key="6">
    <source>
        <dbReference type="SAM" id="MobiDB-lite"/>
    </source>
</evidence>
<reference evidence="8 9" key="1">
    <citation type="submission" date="2020-12" db="EMBL/GenBank/DDBJ databases">
        <title>Brachybacterium sp. MASK1Z-5, whole genome shotgun sequence.</title>
        <authorList>
            <person name="Tuo L."/>
        </authorList>
    </citation>
    <scope>NUCLEOTIDE SEQUENCE [LARGE SCALE GENOMIC DNA]</scope>
    <source>
        <strain evidence="8 9">MASK1Z-5</strain>
    </source>
</reference>
<feature type="region of interest" description="Disordered" evidence="6">
    <location>
        <begin position="1"/>
        <end position="41"/>
    </location>
</feature>
<evidence type="ECO:0000256" key="5">
    <source>
        <dbReference type="ARBA" id="ARBA00023136"/>
    </source>
</evidence>
<organism evidence="8 9">
    <name type="scientific">Brachybacterium halotolerans</name>
    <dbReference type="NCBI Taxonomy" id="2795215"/>
    <lineage>
        <taxon>Bacteria</taxon>
        <taxon>Bacillati</taxon>
        <taxon>Actinomycetota</taxon>
        <taxon>Actinomycetes</taxon>
        <taxon>Micrococcales</taxon>
        <taxon>Dermabacteraceae</taxon>
        <taxon>Brachybacterium</taxon>
    </lineage>
</organism>
<keyword evidence="5 7" id="KW-0472">Membrane</keyword>
<feature type="transmembrane region" description="Helical" evidence="7">
    <location>
        <begin position="210"/>
        <end position="227"/>
    </location>
</feature>
<evidence type="ECO:0000313" key="9">
    <source>
        <dbReference type="Proteomes" id="UP000612352"/>
    </source>
</evidence>
<evidence type="ECO:0000256" key="2">
    <source>
        <dbReference type="ARBA" id="ARBA00022475"/>
    </source>
</evidence>
<keyword evidence="4 7" id="KW-1133">Transmembrane helix</keyword>
<evidence type="ECO:0000256" key="4">
    <source>
        <dbReference type="ARBA" id="ARBA00022989"/>
    </source>
</evidence>
<evidence type="ECO:0000256" key="7">
    <source>
        <dbReference type="SAM" id="Phobius"/>
    </source>
</evidence>
<dbReference type="PANTHER" id="PTHR33545:SF5">
    <property type="entry name" value="UPF0750 MEMBRANE PROTEIN YITT"/>
    <property type="match status" value="1"/>
</dbReference>
<feature type="transmembrane region" description="Helical" evidence="7">
    <location>
        <begin position="49"/>
        <end position="66"/>
    </location>
</feature>
<dbReference type="EMBL" id="JAEDAJ010000004">
    <property type="protein sequence ID" value="MBK0331520.1"/>
    <property type="molecule type" value="Genomic_DNA"/>
</dbReference>
<feature type="compositionally biased region" description="Basic and acidic residues" evidence="6">
    <location>
        <begin position="17"/>
        <end position="28"/>
    </location>
</feature>
<keyword evidence="9" id="KW-1185">Reference proteome</keyword>